<evidence type="ECO:0000256" key="26">
    <source>
        <dbReference type="ARBA" id="ARBA00048816"/>
    </source>
</evidence>
<dbReference type="HAMAP" id="MF_01209">
    <property type="entry name" value="CPSase_S_chain"/>
    <property type="match status" value="1"/>
</dbReference>
<evidence type="ECO:0000256" key="24">
    <source>
        <dbReference type="ARBA" id="ARBA00044334"/>
    </source>
</evidence>
<evidence type="ECO:0000256" key="8">
    <source>
        <dbReference type="ARBA" id="ARBA00012744"/>
    </source>
</evidence>
<dbReference type="Gene3D" id="3.50.30.20">
    <property type="entry name" value="Carbamoyl-phosphate synthase small subunit, N-terminal domain"/>
    <property type="match status" value="1"/>
</dbReference>
<feature type="signal peptide" evidence="28">
    <location>
        <begin position="1"/>
        <end position="19"/>
    </location>
</feature>
<dbReference type="SUPFAM" id="SSF52279">
    <property type="entry name" value="Beta-D-glucan exohydrolase, C-terminal domain"/>
    <property type="match status" value="1"/>
</dbReference>
<evidence type="ECO:0000256" key="11">
    <source>
        <dbReference type="ARBA" id="ARBA00022598"/>
    </source>
</evidence>
<dbReference type="EC" id="3.2.1.21" evidence="8"/>
<dbReference type="InterPro" id="IPR006274">
    <property type="entry name" value="CarbamoylP_synth_ssu"/>
</dbReference>
<reference evidence="31" key="1">
    <citation type="journal article" date="2021" name="Nat. Commun.">
        <title>Genetic determinants of endophytism in the Arabidopsis root mycobiome.</title>
        <authorList>
            <person name="Mesny F."/>
            <person name="Miyauchi S."/>
            <person name="Thiergart T."/>
            <person name="Pickel B."/>
            <person name="Atanasova L."/>
            <person name="Karlsson M."/>
            <person name="Huettel B."/>
            <person name="Barry K.W."/>
            <person name="Haridas S."/>
            <person name="Chen C."/>
            <person name="Bauer D."/>
            <person name="Andreopoulos W."/>
            <person name="Pangilinan J."/>
            <person name="LaButti K."/>
            <person name="Riley R."/>
            <person name="Lipzen A."/>
            <person name="Clum A."/>
            <person name="Drula E."/>
            <person name="Henrissat B."/>
            <person name="Kohler A."/>
            <person name="Grigoriev I.V."/>
            <person name="Martin F.M."/>
            <person name="Hacquard S."/>
        </authorList>
    </citation>
    <scope>NUCLEOTIDE SEQUENCE</scope>
    <source>
        <strain evidence="31">MPI-CAGE-CH-0243</strain>
    </source>
</reference>
<evidence type="ECO:0000256" key="19">
    <source>
        <dbReference type="ARBA" id="ARBA00023277"/>
    </source>
</evidence>
<keyword evidence="21" id="KW-0624">Polysaccharide degradation</keyword>
<keyword evidence="20" id="KW-0326">Glycosidase</keyword>
<evidence type="ECO:0000256" key="16">
    <source>
        <dbReference type="ARBA" id="ARBA00022840"/>
    </source>
</evidence>
<evidence type="ECO:0000259" key="29">
    <source>
        <dbReference type="SMART" id="SM01097"/>
    </source>
</evidence>
<dbReference type="Gene3D" id="2.60.40.10">
    <property type="entry name" value="Immunoglobulins"/>
    <property type="match status" value="1"/>
</dbReference>
<evidence type="ECO:0000256" key="5">
    <source>
        <dbReference type="ARBA" id="ARBA00005336"/>
    </source>
</evidence>
<evidence type="ECO:0000256" key="25">
    <source>
        <dbReference type="ARBA" id="ARBA00044340"/>
    </source>
</evidence>
<feature type="chain" id="PRO_5040406806" description="Carbamoyl phosphate synthase arginine-specific small chain" evidence="28">
    <location>
        <begin position="20"/>
        <end position="1212"/>
    </location>
</feature>
<organism evidence="31 32">
    <name type="scientific">Dendryphion nanum</name>
    <dbReference type="NCBI Taxonomy" id="256645"/>
    <lineage>
        <taxon>Eukaryota</taxon>
        <taxon>Fungi</taxon>
        <taxon>Dikarya</taxon>
        <taxon>Ascomycota</taxon>
        <taxon>Pezizomycotina</taxon>
        <taxon>Dothideomycetes</taxon>
        <taxon>Pleosporomycetidae</taxon>
        <taxon>Pleosporales</taxon>
        <taxon>Torulaceae</taxon>
        <taxon>Dendryphion</taxon>
    </lineage>
</organism>
<dbReference type="GO" id="GO:0005576">
    <property type="term" value="C:extracellular region"/>
    <property type="evidence" value="ECO:0007669"/>
    <property type="project" value="UniProtKB-SubCell"/>
</dbReference>
<dbReference type="InterPro" id="IPR013783">
    <property type="entry name" value="Ig-like_fold"/>
</dbReference>
<comment type="catalytic activity">
    <reaction evidence="1">
        <text>Hydrolysis of terminal, non-reducing beta-D-glucosyl residues with release of beta-D-glucose.</text>
        <dbReference type="EC" id="3.2.1.21"/>
    </reaction>
</comment>
<dbReference type="InterPro" id="IPR002772">
    <property type="entry name" value="Glyco_hydro_3_C"/>
</dbReference>
<keyword evidence="9" id="KW-0964">Secreted</keyword>
<dbReference type="PROSITE" id="PS51273">
    <property type="entry name" value="GATASE_TYPE_1"/>
    <property type="match status" value="1"/>
</dbReference>
<dbReference type="InterPro" id="IPR050288">
    <property type="entry name" value="Cellulose_deg_GH3"/>
</dbReference>
<dbReference type="SUPFAM" id="SSF52021">
    <property type="entry name" value="Carbamoyl phosphate synthetase, small subunit N-terminal domain"/>
    <property type="match status" value="1"/>
</dbReference>
<evidence type="ECO:0000256" key="22">
    <source>
        <dbReference type="ARBA" id="ARBA00044031"/>
    </source>
</evidence>
<evidence type="ECO:0000256" key="17">
    <source>
        <dbReference type="ARBA" id="ARBA00023001"/>
    </source>
</evidence>
<evidence type="ECO:0000256" key="13">
    <source>
        <dbReference type="ARBA" id="ARBA00022729"/>
    </source>
</evidence>
<dbReference type="Pfam" id="PF00117">
    <property type="entry name" value="GATase"/>
    <property type="match status" value="1"/>
</dbReference>
<evidence type="ECO:0000256" key="2">
    <source>
        <dbReference type="ARBA" id="ARBA00004613"/>
    </source>
</evidence>
<dbReference type="CDD" id="cd01744">
    <property type="entry name" value="GATase1_CPSase"/>
    <property type="match status" value="1"/>
</dbReference>
<dbReference type="FunFam" id="3.20.20.300:FF:000002">
    <property type="entry name" value="Probable beta-glucosidase"/>
    <property type="match status" value="1"/>
</dbReference>
<evidence type="ECO:0000256" key="6">
    <source>
        <dbReference type="ARBA" id="ARBA00007800"/>
    </source>
</evidence>
<sequence length="1212" mass="130585">MRSYILPALAAAVLTRVTAAPAGEQKRAIIDWDSAYTKANTAFAKLSQNDKIGMVTGTGWQAGNCVGNTKAAGSIGYPSLCLQDGPLGIRYINGITAFAAGIHAASTWDIDLIKERGLFMGQEAKQLGVHVQLGPVAGALGKFAAGGRNWEGFSPDPYLAGIAMAETIEGMQEGGVQACAKHFIVNEQEKNRETMSSNVPDRVMHELYAWPFADAVKANVASIMCSYNKVNGTWACESDAVMNKLLKNELGFRGYVLSDWNAQHSTTGSANGGMDMTMPGSDFNVPKGSIYWGNALQSAVQNGQVKQARLDDMVKRILAAWYLVGQDKNYPTASFNSWRIGRFDVGGNHKTNVRKMARDGIVLLKNSDNALPLKKPKSIAVIGSDAIVDPKGMNGYADRGGNGGTLAMGWGSGSVEFPYLIAPLEAIRAQAQKDGTTISTSTNDNAQQGASAAQNAEYAIVCINSDSGEGYITVEGNQGDRKNLDPWHNGNDLVKAVAAVNKKTIVVIHSVGPVILEPYIDNPNVVAVVWAGLPGQESGNGLVDILYGVESPSGKLPYTIAKQTSDYGTNIANGDDSSWDLFIDYRRFDQQKIAPRFEFGFGLSYTNFTYSDITIEGKPTSGPAIGTKGPGGAADLWENVATVTVKITNSGAVAGAEVPQLYLGYPSSAPSTPPKQLRGFSKFKLEPGMSKTAEFKLRRRDLSYWDTGRQNWVVPTGDFTVNVGASSRDIRLTGKLTPSTLRSAAVLGHATKTRTNARFLATVQGNSPRQVPAPQRRSTPISTERATFTIKNGPIFSGKSFGAKANISGEAVFTTSLVGYPESMTDPSYRGQILVFTQPLIGNYGVPSDARDEHGLLRYFESPYIQCSGIVVQDYALRHSHWTAVESLSEWCAREGVPAISGVDTREVVTYLREQGSSLARISIGEEYDADEDEAYIDPEAINLVRRVSTKAPFHVSSSLGDMHVALIDCGVKENILRSLVSRGASVTSFPFDYPIHKVAHHFDGVFISNGPGDPTHCTSTVYNLRKLMEGSQIPIMGICMGHQLLALASGAKTLKLKYGNRAHNIPALDLTTGKCHITSQNHGYAVDPATLSSEWREFFTNLNDQSNEGLIHSTRPIFSAQFHPEAKGGPLDSAYLFDKYIESVQKYKDQQASFSDRNNKPSPLLVDLLSKERVGVHPAIVYDGHAAGSIEPEVVIDTQGTPQPQAIAAAA</sequence>
<comment type="similarity">
    <text evidence="5">Belongs to the glycosyl hydrolase 3 family.</text>
</comment>
<keyword evidence="12" id="KW-0028">Amino-acid biosynthesis</keyword>
<dbReference type="SMART" id="SM01217">
    <property type="entry name" value="Fn3_like"/>
    <property type="match status" value="1"/>
</dbReference>
<keyword evidence="13 28" id="KW-0732">Signal</keyword>
<comment type="subunit">
    <text evidence="22">Heterodimer composed of 2 chains; the small (or glutamine) chain promotes the hydrolysis of glutamine to ammonia, which is used by the large (or ammonia) chain to synthesize carbamoyl phosphate.</text>
</comment>
<protein>
    <recommendedName>
        <fullName evidence="23">Carbamoyl phosphate synthase arginine-specific small chain</fullName>
        <ecNumber evidence="8">3.2.1.21</ecNumber>
        <ecNumber evidence="7">6.3.5.5</ecNumber>
    </recommendedName>
    <alternativeName>
        <fullName evidence="25">Arginine-specific carbamoyl phosphate synthetase, glutamine chain</fullName>
    </alternativeName>
    <alternativeName>
        <fullName evidence="24">Glutamine-dependent carbamoyl phosphate synthetase</fullName>
    </alternativeName>
</protein>
<dbReference type="Pfam" id="PF00933">
    <property type="entry name" value="Glyco_hydro_3"/>
    <property type="match status" value="1"/>
</dbReference>
<comment type="catalytic activity">
    <reaction evidence="26">
        <text>hydrogencarbonate + L-glutamine + 2 ATP + H2O = carbamoyl phosphate + L-glutamate + 2 ADP + phosphate + 2 H(+)</text>
        <dbReference type="Rhea" id="RHEA:18633"/>
        <dbReference type="ChEBI" id="CHEBI:15377"/>
        <dbReference type="ChEBI" id="CHEBI:15378"/>
        <dbReference type="ChEBI" id="CHEBI:17544"/>
        <dbReference type="ChEBI" id="CHEBI:29985"/>
        <dbReference type="ChEBI" id="CHEBI:30616"/>
        <dbReference type="ChEBI" id="CHEBI:43474"/>
        <dbReference type="ChEBI" id="CHEBI:58228"/>
        <dbReference type="ChEBI" id="CHEBI:58359"/>
        <dbReference type="ChEBI" id="CHEBI:456216"/>
        <dbReference type="EC" id="6.3.5.5"/>
    </reaction>
</comment>
<evidence type="ECO:0000313" key="32">
    <source>
        <dbReference type="Proteomes" id="UP000700596"/>
    </source>
</evidence>
<dbReference type="SMART" id="SM01097">
    <property type="entry name" value="CPSase_sm_chain"/>
    <property type="match status" value="1"/>
</dbReference>
<dbReference type="FunFam" id="3.40.50.1700:FF:000003">
    <property type="entry name" value="Probable beta-glucosidase"/>
    <property type="match status" value="1"/>
</dbReference>
<evidence type="ECO:0000256" key="20">
    <source>
        <dbReference type="ARBA" id="ARBA00023295"/>
    </source>
</evidence>
<dbReference type="GO" id="GO:0006207">
    <property type="term" value="P:'de novo' pyrimidine nucleobase biosynthetic process"/>
    <property type="evidence" value="ECO:0007669"/>
    <property type="project" value="InterPro"/>
</dbReference>
<dbReference type="GO" id="GO:0005737">
    <property type="term" value="C:cytoplasm"/>
    <property type="evidence" value="ECO:0007669"/>
    <property type="project" value="UniProtKB-ARBA"/>
</dbReference>
<dbReference type="PRINTS" id="PR00099">
    <property type="entry name" value="CPSGATASE"/>
</dbReference>
<dbReference type="SUPFAM" id="SSF51445">
    <property type="entry name" value="(Trans)glycosidases"/>
    <property type="match status" value="1"/>
</dbReference>
<dbReference type="Gene3D" id="3.40.50.880">
    <property type="match status" value="1"/>
</dbReference>
<evidence type="ECO:0000256" key="7">
    <source>
        <dbReference type="ARBA" id="ARBA00012738"/>
    </source>
</evidence>
<evidence type="ECO:0000256" key="18">
    <source>
        <dbReference type="ARBA" id="ARBA00023180"/>
    </source>
</evidence>
<keyword evidence="18" id="KW-0325">Glycoprotein</keyword>
<evidence type="ECO:0000256" key="9">
    <source>
        <dbReference type="ARBA" id="ARBA00022525"/>
    </source>
</evidence>
<evidence type="ECO:0000313" key="31">
    <source>
        <dbReference type="EMBL" id="KAH7117812.1"/>
    </source>
</evidence>
<comment type="subcellular location">
    <subcellularLocation>
        <location evidence="2">Secreted</location>
    </subcellularLocation>
</comment>
<dbReference type="InterPro" id="IPR035686">
    <property type="entry name" value="CPSase_GATase1"/>
</dbReference>
<evidence type="ECO:0000256" key="15">
    <source>
        <dbReference type="ARBA" id="ARBA00022801"/>
    </source>
</evidence>
<comment type="pathway">
    <text evidence="4">Amino-acid biosynthesis; L-arginine biosynthesis; carbamoyl phosphate from bicarbonate: step 1/1.</text>
</comment>
<keyword evidence="15 31" id="KW-0378">Hydrolase</keyword>
<keyword evidence="10" id="KW-0055">Arginine biosynthesis</keyword>
<keyword evidence="16" id="KW-0067">ATP-binding</keyword>
<dbReference type="Proteomes" id="UP000700596">
    <property type="component" value="Unassembled WGS sequence"/>
</dbReference>
<keyword evidence="32" id="KW-1185">Reference proteome</keyword>
<keyword evidence="19" id="KW-0119">Carbohydrate metabolism</keyword>
<dbReference type="Gene3D" id="3.40.50.1700">
    <property type="entry name" value="Glycoside hydrolase family 3 C-terminal domain"/>
    <property type="match status" value="1"/>
</dbReference>
<dbReference type="InterPro" id="IPR036881">
    <property type="entry name" value="Glyco_hydro_3_C_sf"/>
</dbReference>
<dbReference type="OrthoDB" id="434at2759"/>
<dbReference type="Pfam" id="PF14310">
    <property type="entry name" value="Fn3-like"/>
    <property type="match status" value="1"/>
</dbReference>
<dbReference type="Gene3D" id="3.20.20.300">
    <property type="entry name" value="Glycoside hydrolase, family 3, N-terminal domain"/>
    <property type="match status" value="1"/>
</dbReference>
<name>A0A9P9IFA1_9PLEO</name>
<dbReference type="FunFam" id="3.50.30.20:FF:000003">
    <property type="entry name" value="Carbamoyl-phosphate synthase arginine-specific small chain"/>
    <property type="match status" value="1"/>
</dbReference>
<dbReference type="FunFam" id="3.40.50.880:FF:000016">
    <property type="entry name" value="Carbamoyl-phosphate synthase arginine-specific small chain"/>
    <property type="match status" value="1"/>
</dbReference>
<dbReference type="SUPFAM" id="SSF52317">
    <property type="entry name" value="Class I glutamine amidotransferase-like"/>
    <property type="match status" value="1"/>
</dbReference>
<dbReference type="InterPro" id="IPR036962">
    <property type="entry name" value="Glyco_hydro_3_N_sf"/>
</dbReference>
<dbReference type="InterPro" id="IPR002474">
    <property type="entry name" value="CarbamoylP_synth_ssu_N"/>
</dbReference>
<evidence type="ECO:0000256" key="12">
    <source>
        <dbReference type="ARBA" id="ARBA00022605"/>
    </source>
</evidence>
<dbReference type="GO" id="GO:0004088">
    <property type="term" value="F:carbamoyl-phosphate synthase (glutamine-hydrolyzing) activity"/>
    <property type="evidence" value="ECO:0007669"/>
    <property type="project" value="UniProtKB-EC"/>
</dbReference>
<dbReference type="EMBL" id="JAGMWT010000013">
    <property type="protein sequence ID" value="KAH7117812.1"/>
    <property type="molecule type" value="Genomic_DNA"/>
</dbReference>
<dbReference type="NCBIfam" id="NF009475">
    <property type="entry name" value="PRK12838.1"/>
    <property type="match status" value="1"/>
</dbReference>
<dbReference type="Pfam" id="PF01915">
    <property type="entry name" value="Glyco_hydro_3_C"/>
    <property type="match status" value="1"/>
</dbReference>
<dbReference type="PRINTS" id="PR00133">
    <property type="entry name" value="GLHYDRLASE3"/>
</dbReference>
<keyword evidence="14" id="KW-0547">Nucleotide-binding</keyword>
<dbReference type="Pfam" id="PF00988">
    <property type="entry name" value="CPSase_sm_chain"/>
    <property type="match status" value="1"/>
</dbReference>
<comment type="catalytic activity">
    <reaction evidence="27">
        <text>L-glutamine + H2O = L-glutamate + NH4(+)</text>
        <dbReference type="Rhea" id="RHEA:15889"/>
        <dbReference type="ChEBI" id="CHEBI:15377"/>
        <dbReference type="ChEBI" id="CHEBI:28938"/>
        <dbReference type="ChEBI" id="CHEBI:29985"/>
        <dbReference type="ChEBI" id="CHEBI:58359"/>
    </reaction>
</comment>
<dbReference type="NCBIfam" id="TIGR01368">
    <property type="entry name" value="CPSaseIIsmall"/>
    <property type="match status" value="1"/>
</dbReference>
<dbReference type="InterPro" id="IPR017926">
    <property type="entry name" value="GATASE"/>
</dbReference>
<dbReference type="PANTHER" id="PTHR42715">
    <property type="entry name" value="BETA-GLUCOSIDASE"/>
    <property type="match status" value="1"/>
</dbReference>
<dbReference type="FunFam" id="2.60.40.10:FF:000757">
    <property type="entry name" value="Beta-glucosidase G"/>
    <property type="match status" value="1"/>
</dbReference>
<evidence type="ECO:0000256" key="28">
    <source>
        <dbReference type="SAM" id="SignalP"/>
    </source>
</evidence>
<dbReference type="PANTHER" id="PTHR42715:SF28">
    <property type="entry name" value="BETA-GLUCOSIDASE L-RELATED"/>
    <property type="match status" value="1"/>
</dbReference>
<evidence type="ECO:0000259" key="30">
    <source>
        <dbReference type="SMART" id="SM01217"/>
    </source>
</evidence>
<gene>
    <name evidence="31" type="ORF">B0J11DRAFT_552544</name>
</gene>
<dbReference type="EC" id="6.3.5.5" evidence="7"/>
<dbReference type="GO" id="GO:0006526">
    <property type="term" value="P:L-arginine biosynthetic process"/>
    <property type="evidence" value="ECO:0007669"/>
    <property type="project" value="UniProtKB-KW"/>
</dbReference>
<evidence type="ECO:0000256" key="27">
    <source>
        <dbReference type="ARBA" id="ARBA00049285"/>
    </source>
</evidence>
<dbReference type="AlphaFoldDB" id="A0A9P9IFA1"/>
<comment type="caution">
    <text evidence="31">The sequence shown here is derived from an EMBL/GenBank/DDBJ whole genome shotgun (WGS) entry which is preliminary data.</text>
</comment>
<accession>A0A9P9IFA1</accession>
<evidence type="ECO:0000256" key="14">
    <source>
        <dbReference type="ARBA" id="ARBA00022741"/>
    </source>
</evidence>
<feature type="domain" description="Carbamoyl-phosphate synthase small subunit N-terminal" evidence="29">
    <location>
        <begin position="784"/>
        <end position="923"/>
    </location>
</feature>
<evidence type="ECO:0000256" key="21">
    <source>
        <dbReference type="ARBA" id="ARBA00023326"/>
    </source>
</evidence>
<dbReference type="GO" id="GO:0030245">
    <property type="term" value="P:cellulose catabolic process"/>
    <property type="evidence" value="ECO:0007669"/>
    <property type="project" value="UniProtKB-KW"/>
</dbReference>
<dbReference type="InterPro" id="IPR026891">
    <property type="entry name" value="Fn3-like"/>
</dbReference>
<comment type="pathway">
    <text evidence="3">Glycan metabolism; cellulose degradation.</text>
</comment>
<dbReference type="InterPro" id="IPR029062">
    <property type="entry name" value="Class_I_gatase-like"/>
</dbReference>
<evidence type="ECO:0000256" key="23">
    <source>
        <dbReference type="ARBA" id="ARBA00044168"/>
    </source>
</evidence>
<keyword evidence="17" id="KW-0136">Cellulose degradation</keyword>
<evidence type="ECO:0000256" key="1">
    <source>
        <dbReference type="ARBA" id="ARBA00000448"/>
    </source>
</evidence>
<dbReference type="GO" id="GO:0008422">
    <property type="term" value="F:beta-glucosidase activity"/>
    <property type="evidence" value="ECO:0007669"/>
    <property type="project" value="UniProtKB-EC"/>
</dbReference>
<evidence type="ECO:0000256" key="4">
    <source>
        <dbReference type="ARBA" id="ARBA00005077"/>
    </source>
</evidence>
<comment type="similarity">
    <text evidence="6">Belongs to the CarA family.</text>
</comment>
<evidence type="ECO:0000256" key="10">
    <source>
        <dbReference type="ARBA" id="ARBA00022571"/>
    </source>
</evidence>
<dbReference type="GO" id="GO:0005524">
    <property type="term" value="F:ATP binding"/>
    <property type="evidence" value="ECO:0007669"/>
    <property type="project" value="UniProtKB-KW"/>
</dbReference>
<keyword evidence="11" id="KW-0436">Ligase</keyword>
<dbReference type="InterPro" id="IPR017853">
    <property type="entry name" value="GH"/>
</dbReference>
<dbReference type="InterPro" id="IPR036480">
    <property type="entry name" value="CarbP_synth_ssu_N_sf"/>
</dbReference>
<evidence type="ECO:0000256" key="3">
    <source>
        <dbReference type="ARBA" id="ARBA00004987"/>
    </source>
</evidence>
<feature type="domain" description="Fibronectin type III-like" evidence="30">
    <location>
        <begin position="657"/>
        <end position="727"/>
    </location>
</feature>
<dbReference type="GO" id="GO:0006541">
    <property type="term" value="P:glutamine metabolic process"/>
    <property type="evidence" value="ECO:0007669"/>
    <property type="project" value="InterPro"/>
</dbReference>
<proteinExistence type="inferred from homology"/>
<dbReference type="InterPro" id="IPR001764">
    <property type="entry name" value="Glyco_hydro_3_N"/>
</dbReference>